<feature type="compositionally biased region" description="Low complexity" evidence="1">
    <location>
        <begin position="23"/>
        <end position="47"/>
    </location>
</feature>
<gene>
    <name evidence="2" type="ORF">AVDCRST_MAG59-2126</name>
</gene>
<organism evidence="2">
    <name type="scientific">uncultured Thermomicrobiales bacterium</name>
    <dbReference type="NCBI Taxonomy" id="1645740"/>
    <lineage>
        <taxon>Bacteria</taxon>
        <taxon>Pseudomonadati</taxon>
        <taxon>Thermomicrobiota</taxon>
        <taxon>Thermomicrobia</taxon>
        <taxon>Thermomicrobiales</taxon>
        <taxon>environmental samples</taxon>
    </lineage>
</organism>
<accession>A0A6J4UNR1</accession>
<sequence length="90" mass="9316">RQMDDGPERHRGGGRQPRPLLSPRGAHPPAAAGARPGLGAALPLARPSVRRDPPLERRSDLAAAGPPGVALPGLQSGGVAADRLRRAMRV</sequence>
<feature type="compositionally biased region" description="Low complexity" evidence="1">
    <location>
        <begin position="61"/>
        <end position="74"/>
    </location>
</feature>
<feature type="compositionally biased region" description="Basic and acidic residues" evidence="1">
    <location>
        <begin position="49"/>
        <end position="60"/>
    </location>
</feature>
<dbReference type="AlphaFoldDB" id="A0A6J4UNR1"/>
<evidence type="ECO:0000313" key="2">
    <source>
        <dbReference type="EMBL" id="CAA9555517.1"/>
    </source>
</evidence>
<feature type="non-terminal residue" evidence="2">
    <location>
        <position position="90"/>
    </location>
</feature>
<dbReference type="EMBL" id="CADCWF010000131">
    <property type="protein sequence ID" value="CAA9555517.1"/>
    <property type="molecule type" value="Genomic_DNA"/>
</dbReference>
<reference evidence="2" key="1">
    <citation type="submission" date="2020-02" db="EMBL/GenBank/DDBJ databases">
        <authorList>
            <person name="Meier V. D."/>
        </authorList>
    </citation>
    <scope>NUCLEOTIDE SEQUENCE</scope>
    <source>
        <strain evidence="2">AVDCRST_MAG59</strain>
    </source>
</reference>
<evidence type="ECO:0000256" key="1">
    <source>
        <dbReference type="SAM" id="MobiDB-lite"/>
    </source>
</evidence>
<name>A0A6J4UNR1_9BACT</name>
<feature type="non-terminal residue" evidence="2">
    <location>
        <position position="1"/>
    </location>
</feature>
<protein>
    <submittedName>
        <fullName evidence="2">Uncharacterized protein</fullName>
    </submittedName>
</protein>
<feature type="region of interest" description="Disordered" evidence="1">
    <location>
        <begin position="1"/>
        <end position="90"/>
    </location>
</feature>
<feature type="compositionally biased region" description="Basic and acidic residues" evidence="1">
    <location>
        <begin position="1"/>
        <end position="11"/>
    </location>
</feature>
<proteinExistence type="predicted"/>